<sequence length="136" mass="15290">MAVFANTDELNRVMLDLWSAIQKDEQMSRALLDSRLVVRFHYREPEGRLTVDCSDGKEMEISVGETSKKATIEMFMKSDVAHEFWLGKVNVPMALIKGQIVAKGPVNKALALLPALKPAFPIYPTILELKRANCQN</sequence>
<dbReference type="AlphaFoldDB" id="A0A8J7P6Y3"/>
<accession>A0A8J7P6Y3</accession>
<evidence type="ECO:0000313" key="2">
    <source>
        <dbReference type="Proteomes" id="UP000664277"/>
    </source>
</evidence>
<dbReference type="Proteomes" id="UP000664277">
    <property type="component" value="Unassembled WGS sequence"/>
</dbReference>
<evidence type="ECO:0000313" key="1">
    <source>
        <dbReference type="EMBL" id="MBN8659654.1"/>
    </source>
</evidence>
<gene>
    <name evidence="1" type="ORF">J0M35_04780</name>
</gene>
<name>A0A8J7P6Y3_9BACT</name>
<dbReference type="EMBL" id="JAFLCK010000004">
    <property type="protein sequence ID" value="MBN8659654.1"/>
    <property type="molecule type" value="Genomic_DNA"/>
</dbReference>
<dbReference type="InterPro" id="IPR036527">
    <property type="entry name" value="SCP2_sterol-bd_dom_sf"/>
</dbReference>
<comment type="caution">
    <text evidence="1">The sequence shown here is derived from an EMBL/GenBank/DDBJ whole genome shotgun (WGS) entry which is preliminary data.</text>
</comment>
<organism evidence="1 2">
    <name type="scientific">Candidatus Obscuribacter phosphatis</name>
    <dbReference type="NCBI Taxonomy" id="1906157"/>
    <lineage>
        <taxon>Bacteria</taxon>
        <taxon>Bacillati</taxon>
        <taxon>Candidatus Melainabacteria</taxon>
        <taxon>Candidatus Obscuribacterales</taxon>
        <taxon>Candidatus Obscuribacteraceae</taxon>
        <taxon>Candidatus Obscuribacter</taxon>
    </lineage>
</organism>
<dbReference type="Gene3D" id="3.30.1050.10">
    <property type="entry name" value="SCP2 sterol-binding domain"/>
    <property type="match status" value="1"/>
</dbReference>
<dbReference type="SUPFAM" id="SSF55718">
    <property type="entry name" value="SCP-like"/>
    <property type="match status" value="1"/>
</dbReference>
<proteinExistence type="predicted"/>
<reference evidence="1" key="1">
    <citation type="submission" date="2021-02" db="EMBL/GenBank/DDBJ databases">
        <title>Genome-Resolved Metagenomics of a Microbial Community Performing Photosynthetic Biological Nutrient Removal.</title>
        <authorList>
            <person name="Mcdaniel E.A."/>
        </authorList>
    </citation>
    <scope>NUCLEOTIDE SEQUENCE</scope>
    <source>
        <strain evidence="1">UWPOB_OBS1</strain>
    </source>
</reference>
<protein>
    <submittedName>
        <fullName evidence="1">SCP2 sterol-binding domain-containing protein</fullName>
    </submittedName>
</protein>